<comment type="caution">
    <text evidence="1">The sequence shown here is derived from an EMBL/GenBank/DDBJ whole genome shotgun (WGS) entry which is preliminary data.</text>
</comment>
<reference evidence="1 2" key="2">
    <citation type="journal article" date="2022" name="Mol. Ecol. Resour.">
        <title>The genomes of chicory, endive, great burdock and yacon provide insights into Asteraceae paleo-polyploidization history and plant inulin production.</title>
        <authorList>
            <person name="Fan W."/>
            <person name="Wang S."/>
            <person name="Wang H."/>
            <person name="Wang A."/>
            <person name="Jiang F."/>
            <person name="Liu H."/>
            <person name="Zhao H."/>
            <person name="Xu D."/>
            <person name="Zhang Y."/>
        </authorList>
    </citation>
    <scope>NUCLEOTIDE SEQUENCE [LARGE SCALE GENOMIC DNA]</scope>
    <source>
        <strain evidence="2">cv. Niubang</strain>
    </source>
</reference>
<name>A0ACB9FJP6_ARCLA</name>
<evidence type="ECO:0000313" key="1">
    <source>
        <dbReference type="EMBL" id="KAI3771201.1"/>
    </source>
</evidence>
<reference evidence="2" key="1">
    <citation type="journal article" date="2022" name="Mol. Ecol. Resour.">
        <title>The genomes of chicory, endive, great burdock and yacon provide insights into Asteraceae palaeo-polyploidization history and plant inulin production.</title>
        <authorList>
            <person name="Fan W."/>
            <person name="Wang S."/>
            <person name="Wang H."/>
            <person name="Wang A."/>
            <person name="Jiang F."/>
            <person name="Liu H."/>
            <person name="Zhao H."/>
            <person name="Xu D."/>
            <person name="Zhang Y."/>
        </authorList>
    </citation>
    <scope>NUCLEOTIDE SEQUENCE [LARGE SCALE GENOMIC DNA]</scope>
    <source>
        <strain evidence="2">cv. Niubang</strain>
    </source>
</reference>
<dbReference type="Proteomes" id="UP001055879">
    <property type="component" value="Linkage Group LG01"/>
</dbReference>
<proteinExistence type="predicted"/>
<accession>A0ACB9FJP6</accession>
<gene>
    <name evidence="1" type="ORF">L6452_02360</name>
</gene>
<protein>
    <submittedName>
        <fullName evidence="1">Uncharacterized protein</fullName>
    </submittedName>
</protein>
<evidence type="ECO:0000313" key="2">
    <source>
        <dbReference type="Proteomes" id="UP001055879"/>
    </source>
</evidence>
<organism evidence="1 2">
    <name type="scientific">Arctium lappa</name>
    <name type="common">Greater burdock</name>
    <name type="synonym">Lappa major</name>
    <dbReference type="NCBI Taxonomy" id="4217"/>
    <lineage>
        <taxon>Eukaryota</taxon>
        <taxon>Viridiplantae</taxon>
        <taxon>Streptophyta</taxon>
        <taxon>Embryophyta</taxon>
        <taxon>Tracheophyta</taxon>
        <taxon>Spermatophyta</taxon>
        <taxon>Magnoliopsida</taxon>
        <taxon>eudicotyledons</taxon>
        <taxon>Gunneridae</taxon>
        <taxon>Pentapetalae</taxon>
        <taxon>asterids</taxon>
        <taxon>campanulids</taxon>
        <taxon>Asterales</taxon>
        <taxon>Asteraceae</taxon>
        <taxon>Carduoideae</taxon>
        <taxon>Cardueae</taxon>
        <taxon>Arctiinae</taxon>
        <taxon>Arctium</taxon>
    </lineage>
</organism>
<keyword evidence="2" id="KW-1185">Reference proteome</keyword>
<dbReference type="EMBL" id="CM042047">
    <property type="protein sequence ID" value="KAI3771201.1"/>
    <property type="molecule type" value="Genomic_DNA"/>
</dbReference>
<sequence>MGYAHLTTYRPSLYQHFEATRRAIHTVNLDPASKKINHPVAMDISEHISLADVMEELQLASNGGLMYYYMGHFEETRLTEELEYYMANHCLVCDRNEMGVKMD</sequence>